<reference evidence="2 3" key="1">
    <citation type="submission" date="2018-11" db="EMBL/GenBank/DDBJ databases">
        <authorList>
            <person name="Lopez-Roques C."/>
            <person name="Donnadieu C."/>
            <person name="Bouchez O."/>
            <person name="Klopp C."/>
            <person name="Cabau C."/>
            <person name="Zahm M."/>
        </authorList>
    </citation>
    <scope>NUCLEOTIDE SEQUENCE [LARGE SCALE GENOMIC DNA]</scope>
    <source>
        <strain evidence="2">RS831</strain>
        <tissue evidence="2">Whole body</tissue>
    </source>
</reference>
<dbReference type="Proteomes" id="UP000283210">
    <property type="component" value="Chromosome 10"/>
</dbReference>
<evidence type="ECO:0000313" key="3">
    <source>
        <dbReference type="Proteomes" id="UP000283210"/>
    </source>
</evidence>
<dbReference type="OrthoDB" id="10255522at2759"/>
<accession>A0A3S2M3T1</accession>
<dbReference type="AlphaFoldDB" id="A0A3S2M3T1"/>
<evidence type="ECO:0000256" key="1">
    <source>
        <dbReference type="SAM" id="MobiDB-lite"/>
    </source>
</evidence>
<evidence type="ECO:0000313" key="2">
    <source>
        <dbReference type="EMBL" id="RVE67362.1"/>
    </source>
</evidence>
<organism evidence="2 3">
    <name type="scientific">Oryzias javanicus</name>
    <name type="common">Javanese ricefish</name>
    <name type="synonym">Aplocheilus javanicus</name>
    <dbReference type="NCBI Taxonomy" id="123683"/>
    <lineage>
        <taxon>Eukaryota</taxon>
        <taxon>Metazoa</taxon>
        <taxon>Chordata</taxon>
        <taxon>Craniata</taxon>
        <taxon>Vertebrata</taxon>
        <taxon>Euteleostomi</taxon>
        <taxon>Actinopterygii</taxon>
        <taxon>Neopterygii</taxon>
        <taxon>Teleostei</taxon>
        <taxon>Neoteleostei</taxon>
        <taxon>Acanthomorphata</taxon>
        <taxon>Ovalentaria</taxon>
        <taxon>Atherinomorphae</taxon>
        <taxon>Beloniformes</taxon>
        <taxon>Adrianichthyidae</taxon>
        <taxon>Oryziinae</taxon>
        <taxon>Oryzias</taxon>
    </lineage>
</organism>
<dbReference type="EMBL" id="CM012446">
    <property type="protein sequence ID" value="RVE67362.1"/>
    <property type="molecule type" value="Genomic_DNA"/>
</dbReference>
<keyword evidence="3" id="KW-1185">Reference proteome</keyword>
<protein>
    <submittedName>
        <fullName evidence="2">Uncharacterized protein</fullName>
    </submittedName>
</protein>
<name>A0A3S2M3T1_ORYJA</name>
<feature type="compositionally biased region" description="Polar residues" evidence="1">
    <location>
        <begin position="36"/>
        <end position="53"/>
    </location>
</feature>
<reference evidence="2 3" key="2">
    <citation type="submission" date="2019-01" db="EMBL/GenBank/DDBJ databases">
        <title>A chromosome length genome reference of the Java medaka (oryzias javanicus).</title>
        <authorList>
            <person name="Herpin A."/>
            <person name="Takehana Y."/>
            <person name="Naruse K."/>
            <person name="Ansai S."/>
            <person name="Kawaguchi M."/>
        </authorList>
    </citation>
    <scope>NUCLEOTIDE SEQUENCE [LARGE SCALE GENOMIC DNA]</scope>
    <source>
        <strain evidence="2">RS831</strain>
        <tissue evidence="2">Whole body</tissue>
    </source>
</reference>
<feature type="region of interest" description="Disordered" evidence="1">
    <location>
        <begin position="80"/>
        <end position="126"/>
    </location>
</feature>
<feature type="region of interest" description="Disordered" evidence="1">
    <location>
        <begin position="1"/>
        <end position="58"/>
    </location>
</feature>
<sequence>MSSQQLAERHITEDQGDVSKPNPSPVVDCCSGKPDANSNSPRAAVDVNNTSSSADREVKTAVRSVSSQMEESLCHQAAPAVCASTQTEEDSVEPPASSVPGPEMEEAEDTVSQVLSPSRQTQPAWLKESAVTGHSYRLLLTRRSMNHTGCLKSS</sequence>
<feature type="compositionally biased region" description="Polar residues" evidence="1">
    <location>
        <begin position="110"/>
        <end position="123"/>
    </location>
</feature>
<proteinExistence type="predicted"/>
<gene>
    <name evidence="2" type="ORF">OJAV_G00102280</name>
</gene>